<reference evidence="1" key="1">
    <citation type="submission" date="2022-01" db="EMBL/GenBank/DDBJ databases">
        <title>Genome Sequence Resource for Two Populations of Ditylenchus destructor, the Migratory Endoparasitic Phytonematode.</title>
        <authorList>
            <person name="Zhang H."/>
            <person name="Lin R."/>
            <person name="Xie B."/>
        </authorList>
    </citation>
    <scope>NUCLEOTIDE SEQUENCE</scope>
    <source>
        <strain evidence="1">BazhouSP</strain>
    </source>
</reference>
<proteinExistence type="predicted"/>
<gene>
    <name evidence="1" type="ORF">DdX_16374</name>
</gene>
<dbReference type="AlphaFoldDB" id="A0AAD4MR37"/>
<sequence length="141" mass="15319">MYLSTFDPRCSSGRVIAPSNDSSRRAKLKTIGSGNFEAAMAKLSWIFFLKSTIIGLKVNPGAYGLPEVNLGVYGQSQFYLGVYGLTQVYLGVYGQSQFYLGVYGLSQVYLGRDSRPPYLAGVRVVGPDFGVVRLSSPRAAK</sequence>
<name>A0AAD4MR37_9BILA</name>
<comment type="caution">
    <text evidence="1">The sequence shown here is derived from an EMBL/GenBank/DDBJ whole genome shotgun (WGS) entry which is preliminary data.</text>
</comment>
<evidence type="ECO:0000313" key="1">
    <source>
        <dbReference type="EMBL" id="KAI1701005.1"/>
    </source>
</evidence>
<evidence type="ECO:0000313" key="2">
    <source>
        <dbReference type="Proteomes" id="UP001201812"/>
    </source>
</evidence>
<protein>
    <submittedName>
        <fullName evidence="1">Uncharacterized protein</fullName>
    </submittedName>
</protein>
<keyword evidence="2" id="KW-1185">Reference proteome</keyword>
<dbReference type="EMBL" id="JAKKPZ010000129">
    <property type="protein sequence ID" value="KAI1701005.1"/>
    <property type="molecule type" value="Genomic_DNA"/>
</dbReference>
<dbReference type="Proteomes" id="UP001201812">
    <property type="component" value="Unassembled WGS sequence"/>
</dbReference>
<organism evidence="1 2">
    <name type="scientific">Ditylenchus destructor</name>
    <dbReference type="NCBI Taxonomy" id="166010"/>
    <lineage>
        <taxon>Eukaryota</taxon>
        <taxon>Metazoa</taxon>
        <taxon>Ecdysozoa</taxon>
        <taxon>Nematoda</taxon>
        <taxon>Chromadorea</taxon>
        <taxon>Rhabditida</taxon>
        <taxon>Tylenchina</taxon>
        <taxon>Tylenchomorpha</taxon>
        <taxon>Sphaerularioidea</taxon>
        <taxon>Anguinidae</taxon>
        <taxon>Anguininae</taxon>
        <taxon>Ditylenchus</taxon>
    </lineage>
</organism>
<accession>A0AAD4MR37</accession>